<keyword evidence="1" id="KW-0472">Membrane</keyword>
<dbReference type="PATRIC" id="fig|1331206.3.peg.3231"/>
<evidence type="ECO:0000313" key="2">
    <source>
        <dbReference type="EMBL" id="KAK87437.1"/>
    </source>
</evidence>
<protein>
    <submittedName>
        <fullName evidence="2">Uncharacterized protein</fullName>
    </submittedName>
</protein>
<proteinExistence type="predicted"/>
<feature type="transmembrane region" description="Helical" evidence="1">
    <location>
        <begin position="14"/>
        <end position="35"/>
    </location>
</feature>
<evidence type="ECO:0000313" key="3">
    <source>
        <dbReference type="Proteomes" id="UP000026682"/>
    </source>
</evidence>
<keyword evidence="1" id="KW-1133">Transmembrane helix</keyword>
<dbReference type="Proteomes" id="UP000026682">
    <property type="component" value="Unassembled WGS sequence"/>
</dbReference>
<comment type="caution">
    <text evidence="2">The sequence shown here is derived from an EMBL/GenBank/DDBJ whole genome shotgun (WGS) entry which is preliminary data.</text>
</comment>
<accession>A0A158M1E2</accession>
<dbReference type="AlphaFoldDB" id="A0A158M1E2"/>
<gene>
    <name evidence="2" type="ORF">L497_2934</name>
</gene>
<evidence type="ECO:0000256" key="1">
    <source>
        <dbReference type="SAM" id="Phobius"/>
    </source>
</evidence>
<keyword evidence="1" id="KW-0812">Transmembrane</keyword>
<reference evidence="2 3" key="1">
    <citation type="submission" date="2014-03" db="EMBL/GenBank/DDBJ databases">
        <title>Genome sequence of Bordetella holmseii.</title>
        <authorList>
            <person name="Harvill E."/>
            <person name="Goodfield L.L."/>
            <person name="Ivanov Y."/>
            <person name="Meyer J.A."/>
            <person name="Newth C."/>
            <person name="Cassiday P."/>
            <person name="Tondella M.L."/>
            <person name="Liao P."/>
            <person name="Zimmerman J."/>
            <person name="Meert K."/>
            <person name="Wessel D."/>
            <person name="Berger J."/>
            <person name="Dean J.M."/>
            <person name="Holubkov R."/>
            <person name="Burr J."/>
            <person name="Liu T."/>
            <person name="Brinkac L.M."/>
            <person name="Sanka R."/>
            <person name="Kim M."/>
            <person name="Losada L."/>
        </authorList>
    </citation>
    <scope>NUCLEOTIDE SEQUENCE [LARGE SCALE GENOMIC DNA]</scope>
    <source>
        <strain evidence="2 3">CDC-H585-BH</strain>
    </source>
</reference>
<dbReference type="EMBL" id="JFZZ01000136">
    <property type="protein sequence ID" value="KAK87437.1"/>
    <property type="molecule type" value="Genomic_DNA"/>
</dbReference>
<name>A0A158M1E2_9BORD</name>
<organism evidence="2 3">
    <name type="scientific">Bordetella holmesii CDC-H585-BH</name>
    <dbReference type="NCBI Taxonomy" id="1331206"/>
    <lineage>
        <taxon>Bacteria</taxon>
        <taxon>Pseudomonadati</taxon>
        <taxon>Pseudomonadota</taxon>
        <taxon>Betaproteobacteria</taxon>
        <taxon>Burkholderiales</taxon>
        <taxon>Alcaligenaceae</taxon>
        <taxon>Bordetella</taxon>
    </lineage>
</organism>
<sequence length="37" mass="4210">MSLFSSSSLLRHGVLWRMAWAVAASLLIWSLLAWAMF</sequence>